<feature type="domain" description="GFO/IDH/MocA-like oxidoreductase" evidence="3">
    <location>
        <begin position="144"/>
        <end position="289"/>
    </location>
</feature>
<dbReference type="AlphaFoldDB" id="A0A1Q2CQP5"/>
<dbReference type="Gene3D" id="3.30.360.10">
    <property type="entry name" value="Dihydrodipicolinate Reductase, domain 2"/>
    <property type="match status" value="1"/>
</dbReference>
<name>A0A1Q2CQP5_9ACTN</name>
<dbReference type="InterPro" id="IPR050463">
    <property type="entry name" value="Gfo/Idh/MocA_oxidrdct_glycsds"/>
</dbReference>
<dbReference type="GO" id="GO:0000166">
    <property type="term" value="F:nucleotide binding"/>
    <property type="evidence" value="ECO:0007669"/>
    <property type="project" value="InterPro"/>
</dbReference>
<sequence length="397" mass="42428">MTTRRRLGIGLISAGWMGMLHSKAYLAVRENYPDLGIDPDLVIVADPSEANANTAVERFGYRETTDDIQRVLTHPDVDAVSICAPNFLHRDFALAAVAAGKPFWIEKPMGTGVEQSRQIADAVEASGLVTSVGFNYRHAPAVGHVRRLIREGTLGEIRSIRVWLNADYSASPEGPRTWRFVKEQAGSGVLGDLLSHGFDLAQYLVGPIRGVTSATRTFISERPAPLAGGQGHGVRADPDAPALPVENEDYAAVIARFGSGTMGTFESSRIAIGARCDYGFELFGSLGSAKWNFERMNEVDVCLAGERGYGFTRTMTEPGFGEFGRFQPGGGMGLSFDDLKTIEAKLFLESIATGRQLAPSVADGLVAAGIASAAAASASDGTWHQVPEPTGRTTFDA</sequence>
<keyword evidence="5" id="KW-1185">Reference proteome</keyword>
<dbReference type="STRING" id="1332264.BW730_13970"/>
<dbReference type="PANTHER" id="PTHR43818">
    <property type="entry name" value="BCDNA.GH03377"/>
    <property type="match status" value="1"/>
</dbReference>
<dbReference type="Proteomes" id="UP000188145">
    <property type="component" value="Chromosome"/>
</dbReference>
<dbReference type="InterPro" id="IPR055170">
    <property type="entry name" value="GFO_IDH_MocA-like_dom"/>
</dbReference>
<evidence type="ECO:0000256" key="1">
    <source>
        <dbReference type="ARBA" id="ARBA00023002"/>
    </source>
</evidence>
<dbReference type="Pfam" id="PF22725">
    <property type="entry name" value="GFO_IDH_MocA_C3"/>
    <property type="match status" value="1"/>
</dbReference>
<dbReference type="Pfam" id="PF01408">
    <property type="entry name" value="GFO_IDH_MocA"/>
    <property type="match status" value="1"/>
</dbReference>
<dbReference type="InterPro" id="IPR036291">
    <property type="entry name" value="NAD(P)-bd_dom_sf"/>
</dbReference>
<dbReference type="KEGG" id="tes:BW730_13970"/>
<dbReference type="PANTHER" id="PTHR43818:SF11">
    <property type="entry name" value="BCDNA.GH03377"/>
    <property type="match status" value="1"/>
</dbReference>
<gene>
    <name evidence="4" type="ORF">BW730_13970</name>
</gene>
<dbReference type="SUPFAM" id="SSF55347">
    <property type="entry name" value="Glyceraldehyde-3-phosphate dehydrogenase-like, C-terminal domain"/>
    <property type="match status" value="1"/>
</dbReference>
<dbReference type="RefSeq" id="WP_077686783.1">
    <property type="nucleotide sequence ID" value="NZ_CP019606.1"/>
</dbReference>
<reference evidence="5" key="1">
    <citation type="submission" date="2017-02" db="EMBL/GenBank/DDBJ databases">
        <title>Tessaracoccus aquaemaris sp. nov., isolated from the intestine of a Korean rockfish, Sebastes schlegelii, in a marine aquaculture pond.</title>
        <authorList>
            <person name="Tak E.J."/>
            <person name="Bae J.-W."/>
        </authorList>
    </citation>
    <scope>NUCLEOTIDE SEQUENCE [LARGE SCALE GENOMIC DNA]</scope>
    <source>
        <strain evidence="5">NSG39</strain>
    </source>
</reference>
<evidence type="ECO:0000259" key="3">
    <source>
        <dbReference type="Pfam" id="PF22725"/>
    </source>
</evidence>
<dbReference type="InterPro" id="IPR000683">
    <property type="entry name" value="Gfo/Idh/MocA-like_OxRdtase_N"/>
</dbReference>
<dbReference type="OrthoDB" id="9792085at2"/>
<dbReference type="GO" id="GO:0016491">
    <property type="term" value="F:oxidoreductase activity"/>
    <property type="evidence" value="ECO:0007669"/>
    <property type="project" value="UniProtKB-KW"/>
</dbReference>
<organism evidence="4 5">
    <name type="scientific">Tessaracoccus aquimaris</name>
    <dbReference type="NCBI Taxonomy" id="1332264"/>
    <lineage>
        <taxon>Bacteria</taxon>
        <taxon>Bacillati</taxon>
        <taxon>Actinomycetota</taxon>
        <taxon>Actinomycetes</taxon>
        <taxon>Propionibacteriales</taxon>
        <taxon>Propionibacteriaceae</taxon>
        <taxon>Tessaracoccus</taxon>
    </lineage>
</organism>
<keyword evidence="1" id="KW-0560">Oxidoreductase</keyword>
<evidence type="ECO:0000313" key="5">
    <source>
        <dbReference type="Proteomes" id="UP000188145"/>
    </source>
</evidence>
<dbReference type="Gene3D" id="3.40.50.720">
    <property type="entry name" value="NAD(P)-binding Rossmann-like Domain"/>
    <property type="match status" value="1"/>
</dbReference>
<proteinExistence type="predicted"/>
<protein>
    <submittedName>
        <fullName evidence="4">Myo-inositol 2-dehydrogenase</fullName>
    </submittedName>
</protein>
<dbReference type="SUPFAM" id="SSF51735">
    <property type="entry name" value="NAD(P)-binding Rossmann-fold domains"/>
    <property type="match status" value="1"/>
</dbReference>
<accession>A0A1Q2CQP5</accession>
<evidence type="ECO:0000313" key="4">
    <source>
        <dbReference type="EMBL" id="AQP48449.1"/>
    </source>
</evidence>
<dbReference type="EMBL" id="CP019606">
    <property type="protein sequence ID" value="AQP48449.1"/>
    <property type="molecule type" value="Genomic_DNA"/>
</dbReference>
<evidence type="ECO:0000259" key="2">
    <source>
        <dbReference type="Pfam" id="PF01408"/>
    </source>
</evidence>
<feature type="domain" description="Gfo/Idh/MocA-like oxidoreductase N-terminal" evidence="2">
    <location>
        <begin position="8"/>
        <end position="134"/>
    </location>
</feature>